<sequence>MRCPTHVRGHSPSCVVPLGGWSGWNVWCSCDRVRVLSALLLECRAAILHPRHGKITDQRGSFPLRQAAGRRPVGGGTVG</sequence>
<dbReference type="EMBL" id="VSRR010005158">
    <property type="protein sequence ID" value="MPC41705.1"/>
    <property type="molecule type" value="Genomic_DNA"/>
</dbReference>
<reference evidence="2 3" key="1">
    <citation type="submission" date="2019-05" db="EMBL/GenBank/DDBJ databases">
        <title>Another draft genome of Portunus trituberculatus and its Hox gene families provides insights of decapod evolution.</title>
        <authorList>
            <person name="Jeong J.-H."/>
            <person name="Song I."/>
            <person name="Kim S."/>
            <person name="Choi T."/>
            <person name="Kim D."/>
            <person name="Ryu S."/>
            <person name="Kim W."/>
        </authorList>
    </citation>
    <scope>NUCLEOTIDE SEQUENCE [LARGE SCALE GENOMIC DNA]</scope>
    <source>
        <tissue evidence="2">Muscle</tissue>
    </source>
</reference>
<name>A0A5B7F7Z9_PORTR</name>
<keyword evidence="3" id="KW-1185">Reference proteome</keyword>
<evidence type="ECO:0000313" key="3">
    <source>
        <dbReference type="Proteomes" id="UP000324222"/>
    </source>
</evidence>
<dbReference type="AlphaFoldDB" id="A0A5B7F7Z9"/>
<comment type="caution">
    <text evidence="2">The sequence shown here is derived from an EMBL/GenBank/DDBJ whole genome shotgun (WGS) entry which is preliminary data.</text>
</comment>
<dbReference type="Proteomes" id="UP000324222">
    <property type="component" value="Unassembled WGS sequence"/>
</dbReference>
<feature type="region of interest" description="Disordered" evidence="1">
    <location>
        <begin position="59"/>
        <end position="79"/>
    </location>
</feature>
<evidence type="ECO:0000313" key="2">
    <source>
        <dbReference type="EMBL" id="MPC41705.1"/>
    </source>
</evidence>
<accession>A0A5B7F7Z9</accession>
<proteinExistence type="predicted"/>
<protein>
    <submittedName>
        <fullName evidence="2">Uncharacterized protein</fullName>
    </submittedName>
</protein>
<gene>
    <name evidence="2" type="ORF">E2C01_035306</name>
</gene>
<evidence type="ECO:0000256" key="1">
    <source>
        <dbReference type="SAM" id="MobiDB-lite"/>
    </source>
</evidence>
<dbReference type="PROSITE" id="PS51257">
    <property type="entry name" value="PROKAR_LIPOPROTEIN"/>
    <property type="match status" value="1"/>
</dbReference>
<organism evidence="2 3">
    <name type="scientific">Portunus trituberculatus</name>
    <name type="common">Swimming crab</name>
    <name type="synonym">Neptunus trituberculatus</name>
    <dbReference type="NCBI Taxonomy" id="210409"/>
    <lineage>
        <taxon>Eukaryota</taxon>
        <taxon>Metazoa</taxon>
        <taxon>Ecdysozoa</taxon>
        <taxon>Arthropoda</taxon>
        <taxon>Crustacea</taxon>
        <taxon>Multicrustacea</taxon>
        <taxon>Malacostraca</taxon>
        <taxon>Eumalacostraca</taxon>
        <taxon>Eucarida</taxon>
        <taxon>Decapoda</taxon>
        <taxon>Pleocyemata</taxon>
        <taxon>Brachyura</taxon>
        <taxon>Eubrachyura</taxon>
        <taxon>Portunoidea</taxon>
        <taxon>Portunidae</taxon>
        <taxon>Portuninae</taxon>
        <taxon>Portunus</taxon>
    </lineage>
</organism>